<protein>
    <submittedName>
        <fullName evidence="2">Cytochrome P450</fullName>
    </submittedName>
</protein>
<sequence length="112" mass="12950">MARWCCFHGVVPVQKVVVLRPTRQAWTGTKKKEDSPYNGSGRKYRTYALVVFLHPRQNFGWENGRTSDPNRQLDGPKVPAVVEYRPKIVLRKKPDNGSWDDSHGGEIMKWLQ</sequence>
<reference evidence="2 3" key="1">
    <citation type="journal article" date="2016" name="DNA Res.">
        <title>Genome sequence of Aspergillus luchuensis NBRC 4314.</title>
        <authorList>
            <person name="Yamada O."/>
            <person name="Machida M."/>
            <person name="Hosoyama A."/>
            <person name="Goto M."/>
            <person name="Takahashi T."/>
            <person name="Futagami T."/>
            <person name="Yamagata Y."/>
            <person name="Takeuchi M."/>
            <person name="Kobayashi T."/>
            <person name="Koike H."/>
            <person name="Abe K."/>
            <person name="Asai K."/>
            <person name="Arita M."/>
            <person name="Fujita N."/>
            <person name="Fukuda K."/>
            <person name="Higa K."/>
            <person name="Horikawa H."/>
            <person name="Ishikawa T."/>
            <person name="Jinno K."/>
            <person name="Kato Y."/>
            <person name="Kirimura K."/>
            <person name="Mizutani O."/>
            <person name="Nakasone K."/>
            <person name="Sano M."/>
            <person name="Shiraishi Y."/>
            <person name="Tsukahara M."/>
            <person name="Gomi K."/>
        </authorList>
    </citation>
    <scope>NUCLEOTIDE SEQUENCE [LARGE SCALE GENOMIC DNA]</scope>
    <source>
        <strain evidence="2 3">RIB 2604</strain>
    </source>
</reference>
<feature type="region of interest" description="Disordered" evidence="1">
    <location>
        <begin position="92"/>
        <end position="112"/>
    </location>
</feature>
<organism evidence="2 3">
    <name type="scientific">Aspergillus kawachii</name>
    <name type="common">White koji mold</name>
    <name type="synonym">Aspergillus awamori var. kawachi</name>
    <dbReference type="NCBI Taxonomy" id="1069201"/>
    <lineage>
        <taxon>Eukaryota</taxon>
        <taxon>Fungi</taxon>
        <taxon>Dikarya</taxon>
        <taxon>Ascomycota</taxon>
        <taxon>Pezizomycotina</taxon>
        <taxon>Eurotiomycetes</taxon>
        <taxon>Eurotiomycetidae</taxon>
        <taxon>Eurotiales</taxon>
        <taxon>Aspergillaceae</taxon>
        <taxon>Aspergillus</taxon>
        <taxon>Aspergillus subgen. Circumdati</taxon>
    </lineage>
</organism>
<reference evidence="3" key="2">
    <citation type="submission" date="2016-02" db="EMBL/GenBank/DDBJ databases">
        <title>Genome sequencing of Aspergillus luchuensis NBRC 4314.</title>
        <authorList>
            <person name="Yamada O."/>
        </authorList>
    </citation>
    <scope>NUCLEOTIDE SEQUENCE [LARGE SCALE GENOMIC DNA]</scope>
    <source>
        <strain evidence="3">RIB 2604</strain>
    </source>
</reference>
<accession>A0A146FU15</accession>
<evidence type="ECO:0000313" key="2">
    <source>
        <dbReference type="EMBL" id="GAT28867.1"/>
    </source>
</evidence>
<evidence type="ECO:0000313" key="3">
    <source>
        <dbReference type="Proteomes" id="UP000075230"/>
    </source>
</evidence>
<name>A0A146FU15_ASPKA</name>
<feature type="compositionally biased region" description="Basic and acidic residues" evidence="1">
    <location>
        <begin position="92"/>
        <end position="106"/>
    </location>
</feature>
<dbReference type="EMBL" id="BCWF01000026">
    <property type="protein sequence ID" value="GAT28867.1"/>
    <property type="molecule type" value="Genomic_DNA"/>
</dbReference>
<evidence type="ECO:0000256" key="1">
    <source>
        <dbReference type="SAM" id="MobiDB-lite"/>
    </source>
</evidence>
<gene>
    <name evidence="2" type="ORF">RIB2604_02700510</name>
</gene>
<dbReference type="AlphaFoldDB" id="A0A146FU15"/>
<dbReference type="Proteomes" id="UP000075230">
    <property type="component" value="Unassembled WGS sequence"/>
</dbReference>
<comment type="caution">
    <text evidence="2">The sequence shown here is derived from an EMBL/GenBank/DDBJ whole genome shotgun (WGS) entry which is preliminary data.</text>
</comment>
<proteinExistence type="predicted"/>